<dbReference type="InterPro" id="IPR050756">
    <property type="entry name" value="CSN3"/>
</dbReference>
<dbReference type="AlphaFoldDB" id="A0A8H7BMA1"/>
<evidence type="ECO:0000256" key="4">
    <source>
        <dbReference type="ARBA" id="ARBA00014878"/>
    </source>
</evidence>
<dbReference type="Proteomes" id="UP000605846">
    <property type="component" value="Unassembled WGS sequence"/>
</dbReference>
<dbReference type="Pfam" id="PF01399">
    <property type="entry name" value="PCI"/>
    <property type="match status" value="1"/>
</dbReference>
<evidence type="ECO:0000256" key="3">
    <source>
        <dbReference type="ARBA" id="ARBA00007084"/>
    </source>
</evidence>
<dbReference type="EMBL" id="JABAYA010000211">
    <property type="protein sequence ID" value="KAF7722147.1"/>
    <property type="molecule type" value="Genomic_DNA"/>
</dbReference>
<dbReference type="PANTHER" id="PTHR10758:SF1">
    <property type="entry name" value="COP9 SIGNALOSOME COMPLEX SUBUNIT 3"/>
    <property type="match status" value="1"/>
</dbReference>
<dbReference type="GO" id="GO:0005737">
    <property type="term" value="C:cytoplasm"/>
    <property type="evidence" value="ECO:0007669"/>
    <property type="project" value="UniProtKB-SubCell"/>
</dbReference>
<evidence type="ECO:0000259" key="8">
    <source>
        <dbReference type="PROSITE" id="PS50250"/>
    </source>
</evidence>
<comment type="similarity">
    <text evidence="3">Belongs to the CSN3 family.</text>
</comment>
<evidence type="ECO:0000313" key="10">
    <source>
        <dbReference type="Proteomes" id="UP000605846"/>
    </source>
</evidence>
<keyword evidence="6" id="KW-0736">Signalosome</keyword>
<protein>
    <recommendedName>
        <fullName evidence="4">COP9 signalosome complex subunit 3</fullName>
    </recommendedName>
</protein>
<dbReference type="InterPro" id="IPR000717">
    <property type="entry name" value="PCI_dom"/>
</dbReference>
<dbReference type="Pfam" id="PF22788">
    <property type="entry name" value="COP9_hel_rpt"/>
    <property type="match status" value="1"/>
</dbReference>
<dbReference type="GO" id="GO:0008180">
    <property type="term" value="C:COP9 signalosome"/>
    <property type="evidence" value="ECO:0007669"/>
    <property type="project" value="UniProtKB-KW"/>
</dbReference>
<dbReference type="PANTHER" id="PTHR10758">
    <property type="entry name" value="26S PROTEASOME NON-ATPASE REGULATORY SUBUNIT 3/COP9 SIGNALOSOME COMPLEX SUBUNIT 3"/>
    <property type="match status" value="1"/>
</dbReference>
<dbReference type="InterPro" id="IPR055089">
    <property type="entry name" value="COP9_N"/>
</dbReference>
<keyword evidence="5" id="KW-0963">Cytoplasm</keyword>
<sequence length="448" mass="50445">MQAGDIEKASQGIDEVVALIVSAGPNVDQLERLLYRLKGLSDAKLQSYTSEQLDPLTIFDPALHSLGYLYFITARCIAADVQTSQQLLELLSHFIHVFDPAQVRLAPARFTYIAKALEPMIPIRPLTEAIRRFAPHPNILTSLHASLIKACLLAKMYKYPLSLLKHDIENVQPASYDISIESFLEYHYYGAMIYIGNKDFERAIYFLSLVISAPANVVSAIQLEAYKKYILVCSIQDGSVRALPKYTASAVVKAFQQRCGRYLEIIKAFDKSDIVQLEKVVNKHRGVWESDGHIGLVKQCVEALRRKKIREFTNVYITVSLRDLASKLGYTDATTETKVEAILVDMIARNQISASISYALVESERIKMVNFHDSDEADVPMELSNLEARIFHAARVNKQVAEMDRKEGLTREFQAKYMTHTANGVQIAAMPFDEDIDLPVDDDAKMFA</sequence>
<name>A0A8H7BMA1_9FUNG</name>
<proteinExistence type="inferred from homology"/>
<feature type="domain" description="PCI" evidence="8">
    <location>
        <begin position="199"/>
        <end position="370"/>
    </location>
</feature>
<evidence type="ECO:0000313" key="9">
    <source>
        <dbReference type="EMBL" id="KAF7722147.1"/>
    </source>
</evidence>
<gene>
    <name evidence="9" type="ORF">EC973_003660</name>
</gene>
<dbReference type="SMART" id="SM00088">
    <property type="entry name" value="PINT"/>
    <property type="match status" value="1"/>
</dbReference>
<evidence type="ECO:0000256" key="6">
    <source>
        <dbReference type="ARBA" id="ARBA00022790"/>
    </source>
</evidence>
<evidence type="ECO:0000256" key="7">
    <source>
        <dbReference type="ARBA" id="ARBA00023242"/>
    </source>
</evidence>
<accession>A0A8H7BMA1</accession>
<evidence type="ECO:0000256" key="5">
    <source>
        <dbReference type="ARBA" id="ARBA00022490"/>
    </source>
</evidence>
<dbReference type="GO" id="GO:0006511">
    <property type="term" value="P:ubiquitin-dependent protein catabolic process"/>
    <property type="evidence" value="ECO:0007669"/>
    <property type="project" value="TreeGrafter"/>
</dbReference>
<evidence type="ECO:0000256" key="2">
    <source>
        <dbReference type="ARBA" id="ARBA00004496"/>
    </source>
</evidence>
<evidence type="ECO:0000256" key="1">
    <source>
        <dbReference type="ARBA" id="ARBA00004123"/>
    </source>
</evidence>
<comment type="subcellular location">
    <subcellularLocation>
        <location evidence="2">Cytoplasm</location>
    </subcellularLocation>
    <subcellularLocation>
        <location evidence="1">Nucleus</location>
    </subcellularLocation>
</comment>
<keyword evidence="10" id="KW-1185">Reference proteome</keyword>
<dbReference type="OrthoDB" id="29061at2759"/>
<reference evidence="9" key="1">
    <citation type="submission" date="2020-01" db="EMBL/GenBank/DDBJ databases">
        <title>Genome Sequencing of Three Apophysomyces-Like Fungal Strains Confirms a Novel Fungal Genus in the Mucoromycota with divergent Burkholderia-like Endosymbiotic Bacteria.</title>
        <authorList>
            <person name="Stajich J.E."/>
            <person name="Macias A.M."/>
            <person name="Carter-House D."/>
            <person name="Lovett B."/>
            <person name="Kasson L.R."/>
            <person name="Berry K."/>
            <person name="Grigoriev I."/>
            <person name="Chang Y."/>
            <person name="Spatafora J."/>
            <person name="Kasson M.T."/>
        </authorList>
    </citation>
    <scope>NUCLEOTIDE SEQUENCE</scope>
    <source>
        <strain evidence="9">NRRL A-21654</strain>
    </source>
</reference>
<dbReference type="PROSITE" id="PS50250">
    <property type="entry name" value="PCI"/>
    <property type="match status" value="1"/>
</dbReference>
<keyword evidence="7" id="KW-0539">Nucleus</keyword>
<comment type="caution">
    <text evidence="9">The sequence shown here is derived from an EMBL/GenBank/DDBJ whole genome shotgun (WGS) entry which is preliminary data.</text>
</comment>
<organism evidence="9 10">
    <name type="scientific">Apophysomyces ossiformis</name>
    <dbReference type="NCBI Taxonomy" id="679940"/>
    <lineage>
        <taxon>Eukaryota</taxon>
        <taxon>Fungi</taxon>
        <taxon>Fungi incertae sedis</taxon>
        <taxon>Mucoromycota</taxon>
        <taxon>Mucoromycotina</taxon>
        <taxon>Mucoromycetes</taxon>
        <taxon>Mucorales</taxon>
        <taxon>Mucorineae</taxon>
        <taxon>Mucoraceae</taxon>
        <taxon>Apophysomyces</taxon>
    </lineage>
</organism>